<sequence length="893" mass="100729">MDASMTSLKGLGTWQRYKLGQQQFTKWLRQTSTKLTASRQAEEPAAEQANGDGDSASVKSKTRKKKTTKVPLEDDARFVHWTELERMAQVVASQASPEEIPAAPINILRDVVTLRKKSARFFNSSDAQDEETRTRNAGHEHIIKVLERVLGLLEGAVKSVRNGVAGGVKGAQAKDQAKHATGVSTADLANMFEYLKVEAPAEDEDADEDDESETESIMSKSTRGSKRSGKKKKPGKRGGKTKASKKERQGSTETQTSSSNWVDSYSIGTAEPDGEDDEELDVYTLLYCFFVDFNKIRDYVRERWCDYFFDSSVSLDKLAVVTNAACQLFYDLQSDLVRTLKKAGASELADYGAMWGMLFVTYGLEHVEYGEDEESLLTAEERDEKIWKQEADWLGMPAYFSIEKTLRHIPPGKVPMMRPGEIRQPVYGATTPEGLSIFTDRAVNQMLFDTVIVKALKHNNQEPPSLPAETCLQMAFQAALREKQYTPAFVLSLQLYVDIRYIMEERVVEAFGEMQVTAKKAQQVLKAHLDKATGPRYHLKGEMRQTLKILEHYALEDFTLEDRRLRFLKQGEDPEIEPFTLYKYDPIWAGLLDMRTKVTMSDLGHEFVRYSPVVEAAAFIYSAARACFEGNEGKGLLPAWPVMDKYLATFLPESEFARTIAAGKDDPVRLLLSFDRISRKFQPFGEPKSPMLPGVGGETYVPTFGYRNALFQHLDGFGSIKQDNLYLVKILLLHLHVEEVKWDAREEARKRANGSGEVAEVVPDMTLMNDREWCKRKAEKLEARYAQMDPVEILGILESVLAELDELLDLDYFQLHDQSVAFLKKLSQALGSEFQARVGYVARKDDCLPDMLARVPVCLGELLVKMSAEDAEQTQHMFSVVAGCLREMHHPSQ</sequence>
<dbReference type="AlphaFoldDB" id="A0A507B6F4"/>
<dbReference type="PANTHER" id="PTHR38795:SF1">
    <property type="entry name" value="DUF6604 DOMAIN-CONTAINING PROTEIN"/>
    <property type="match status" value="1"/>
</dbReference>
<name>A0A507B6F4_9PEZI</name>
<reference evidence="3 4" key="1">
    <citation type="submission" date="2019-06" db="EMBL/GenBank/DDBJ databases">
        <title>Draft genome sequence of the filamentous fungus Phialemoniopsis curvata isolated from diesel fuel.</title>
        <authorList>
            <person name="Varaljay V.A."/>
            <person name="Lyon W.J."/>
            <person name="Crouch A.L."/>
            <person name="Drake C.E."/>
            <person name="Hollomon J.M."/>
            <person name="Nadeau L.J."/>
            <person name="Nunn H.S."/>
            <person name="Stevenson B.S."/>
            <person name="Bojanowski C.L."/>
            <person name="Crookes-Goodson W.J."/>
        </authorList>
    </citation>
    <scope>NUCLEOTIDE SEQUENCE [LARGE SCALE GENOMIC DNA]</scope>
    <source>
        <strain evidence="3 4">D216</strain>
    </source>
</reference>
<dbReference type="Pfam" id="PF20253">
    <property type="entry name" value="DUF6604"/>
    <property type="match status" value="1"/>
</dbReference>
<dbReference type="EMBL" id="SKBQ01000038">
    <property type="protein sequence ID" value="TPX12949.1"/>
    <property type="molecule type" value="Genomic_DNA"/>
</dbReference>
<organism evidence="3 4">
    <name type="scientific">Thyridium curvatum</name>
    <dbReference type="NCBI Taxonomy" id="1093900"/>
    <lineage>
        <taxon>Eukaryota</taxon>
        <taxon>Fungi</taxon>
        <taxon>Dikarya</taxon>
        <taxon>Ascomycota</taxon>
        <taxon>Pezizomycotina</taxon>
        <taxon>Sordariomycetes</taxon>
        <taxon>Sordariomycetidae</taxon>
        <taxon>Thyridiales</taxon>
        <taxon>Thyridiaceae</taxon>
        <taxon>Thyridium</taxon>
    </lineage>
</organism>
<evidence type="ECO:0000259" key="2">
    <source>
        <dbReference type="Pfam" id="PF20253"/>
    </source>
</evidence>
<proteinExistence type="predicted"/>
<feature type="compositionally biased region" description="Basic residues" evidence="1">
    <location>
        <begin position="223"/>
        <end position="243"/>
    </location>
</feature>
<dbReference type="InterPro" id="IPR046539">
    <property type="entry name" value="DUF6604"/>
</dbReference>
<keyword evidence="4" id="KW-1185">Reference proteome</keyword>
<evidence type="ECO:0000256" key="1">
    <source>
        <dbReference type="SAM" id="MobiDB-lite"/>
    </source>
</evidence>
<dbReference type="RefSeq" id="XP_030994660.1">
    <property type="nucleotide sequence ID" value="XM_031141244.1"/>
</dbReference>
<feature type="compositionally biased region" description="Polar residues" evidence="1">
    <location>
        <begin position="251"/>
        <end position="267"/>
    </location>
</feature>
<dbReference type="Proteomes" id="UP000319257">
    <property type="component" value="Unassembled WGS sequence"/>
</dbReference>
<feature type="domain" description="DUF6604" evidence="2">
    <location>
        <begin position="15"/>
        <end position="337"/>
    </location>
</feature>
<comment type="caution">
    <text evidence="3">The sequence shown here is derived from an EMBL/GenBank/DDBJ whole genome shotgun (WGS) entry which is preliminary data.</text>
</comment>
<evidence type="ECO:0000313" key="4">
    <source>
        <dbReference type="Proteomes" id="UP000319257"/>
    </source>
</evidence>
<dbReference type="PANTHER" id="PTHR38795">
    <property type="entry name" value="DUF6604 DOMAIN-CONTAINING PROTEIN"/>
    <property type="match status" value="1"/>
</dbReference>
<accession>A0A507B6F4</accession>
<dbReference type="InParanoid" id="A0A507B6F4"/>
<protein>
    <recommendedName>
        <fullName evidence="2">DUF6604 domain-containing protein</fullName>
    </recommendedName>
</protein>
<feature type="region of interest" description="Disordered" evidence="1">
    <location>
        <begin position="199"/>
        <end position="275"/>
    </location>
</feature>
<dbReference type="OrthoDB" id="5238236at2759"/>
<gene>
    <name evidence="3" type="ORF">E0L32_006594</name>
</gene>
<dbReference type="STRING" id="1093900.A0A507B6F4"/>
<dbReference type="GeneID" id="41974041"/>
<feature type="compositionally biased region" description="Acidic residues" evidence="1">
    <location>
        <begin position="200"/>
        <end position="214"/>
    </location>
</feature>
<evidence type="ECO:0000313" key="3">
    <source>
        <dbReference type="EMBL" id="TPX12949.1"/>
    </source>
</evidence>
<feature type="region of interest" description="Disordered" evidence="1">
    <location>
        <begin position="33"/>
        <end position="70"/>
    </location>
</feature>